<dbReference type="EMBL" id="JAAGSC010000043">
    <property type="protein sequence ID" value="NDY96705.1"/>
    <property type="molecule type" value="Genomic_DNA"/>
</dbReference>
<gene>
    <name evidence="1" type="ORF">G3I74_13295</name>
</gene>
<organism evidence="1 2">
    <name type="scientific">Wenzhouxiangella limi</name>
    <dbReference type="NCBI Taxonomy" id="2707351"/>
    <lineage>
        <taxon>Bacteria</taxon>
        <taxon>Pseudomonadati</taxon>
        <taxon>Pseudomonadota</taxon>
        <taxon>Gammaproteobacteria</taxon>
        <taxon>Chromatiales</taxon>
        <taxon>Wenzhouxiangellaceae</taxon>
        <taxon>Wenzhouxiangella</taxon>
    </lineage>
</organism>
<proteinExistence type="predicted"/>
<keyword evidence="2" id="KW-1185">Reference proteome</keyword>
<protein>
    <submittedName>
        <fullName evidence="1">Uncharacterized protein</fullName>
    </submittedName>
</protein>
<sequence length="133" mass="14711">MKKDDDALKPTDLLSAATLRKADELCSSLSSGLSIDKRGEAAFYRGAFVDLDSLAHREYQVTVADIGGQPWLTVISDDQIPATGNGLLVFNVAPGDHRRYIGRIQAGRQGWRESDQAQRFFAIFDILQDVRRG</sequence>
<name>A0A845V9W5_9GAMM</name>
<dbReference type="Proteomes" id="UP000484885">
    <property type="component" value="Unassembled WGS sequence"/>
</dbReference>
<comment type="caution">
    <text evidence="1">The sequence shown here is derived from an EMBL/GenBank/DDBJ whole genome shotgun (WGS) entry which is preliminary data.</text>
</comment>
<dbReference type="RefSeq" id="WP_164212085.1">
    <property type="nucleotide sequence ID" value="NZ_JAAGSC010000043.1"/>
</dbReference>
<evidence type="ECO:0000313" key="2">
    <source>
        <dbReference type="Proteomes" id="UP000484885"/>
    </source>
</evidence>
<reference evidence="1 2" key="1">
    <citation type="submission" date="2020-02" db="EMBL/GenBank/DDBJ databases">
        <authorList>
            <person name="Zhang X.-Y."/>
        </authorList>
    </citation>
    <scope>NUCLEOTIDE SEQUENCE [LARGE SCALE GENOMIC DNA]</scope>
    <source>
        <strain evidence="1 2">C33</strain>
    </source>
</reference>
<evidence type="ECO:0000313" key="1">
    <source>
        <dbReference type="EMBL" id="NDY96705.1"/>
    </source>
</evidence>
<accession>A0A845V9W5</accession>
<dbReference type="AlphaFoldDB" id="A0A845V9W5"/>